<evidence type="ECO:0000313" key="1">
    <source>
        <dbReference type="EMBL" id="CCA44898.1"/>
    </source>
</evidence>
<name>I4E6D0_NEIME</name>
<sequence>MMGFGNAAGGGKQYAFACFAFKLDFDGACILVLHRCSLSVCGHFSFFPAAWEMPSENTSDGILLIV</sequence>
<protein>
    <submittedName>
        <fullName evidence="1">Uncharacterized protein</fullName>
    </submittedName>
</protein>
<dbReference type="EMBL" id="FR845714">
    <property type="protein sequence ID" value="CCA44898.1"/>
    <property type="molecule type" value="Genomic_DNA"/>
</dbReference>
<proteinExistence type="predicted"/>
<gene>
    <name evidence="1" type="ORF">NMALPHA522_1357</name>
</gene>
<reference evidence="1" key="1">
    <citation type="submission" date="2011-03" db="EMBL/GenBank/DDBJ databases">
        <title>Draft genome of Neisseria meningitidis strain alpha522.</title>
        <authorList>
            <person name="Schoen C."/>
            <person name="Blom J."/>
        </authorList>
    </citation>
    <scope>NUCLEOTIDE SEQUENCE</scope>
    <source>
        <strain evidence="1">Alpha522</strain>
    </source>
</reference>
<organism evidence="1">
    <name type="scientific">Neisseria meningitidis alpha522</name>
    <dbReference type="NCBI Taxonomy" id="996307"/>
    <lineage>
        <taxon>Bacteria</taxon>
        <taxon>Pseudomonadati</taxon>
        <taxon>Pseudomonadota</taxon>
        <taxon>Betaproteobacteria</taxon>
        <taxon>Neisseriales</taxon>
        <taxon>Neisseriaceae</taxon>
        <taxon>Neisseria</taxon>
    </lineage>
</organism>
<dbReference type="AlphaFoldDB" id="I4E6D0"/>
<accession>I4E6D0</accession>